<evidence type="ECO:0000313" key="2">
    <source>
        <dbReference type="EMBL" id="PHP26710.1"/>
    </source>
</evidence>
<proteinExistence type="predicted"/>
<dbReference type="Pfam" id="PF04332">
    <property type="entry name" value="DUF475"/>
    <property type="match status" value="1"/>
</dbReference>
<organism evidence="2 3">
    <name type="scientific">Limimaricola cinnabarinus</name>
    <dbReference type="NCBI Taxonomy" id="1125964"/>
    <lineage>
        <taxon>Bacteria</taxon>
        <taxon>Pseudomonadati</taxon>
        <taxon>Pseudomonadota</taxon>
        <taxon>Alphaproteobacteria</taxon>
        <taxon>Rhodobacterales</taxon>
        <taxon>Paracoccaceae</taxon>
        <taxon>Limimaricola</taxon>
    </lineage>
</organism>
<gene>
    <name evidence="2" type="ORF">CJ301_15170</name>
</gene>
<keyword evidence="3" id="KW-1185">Reference proteome</keyword>
<evidence type="ECO:0000313" key="3">
    <source>
        <dbReference type="Proteomes" id="UP000221860"/>
    </source>
</evidence>
<feature type="transmembrane region" description="Helical" evidence="1">
    <location>
        <begin position="58"/>
        <end position="77"/>
    </location>
</feature>
<keyword evidence="1" id="KW-0812">Transmembrane</keyword>
<sequence>MLDASFSFDGVIGTFTVTKNLFLIAIGPGIGAVYMRSMAITLIEKRTLTESRYPEHGAFYSILVLSVLMLAQAMVHVPEAIAG</sequence>
<name>A0A2G1MDH4_9RHOB</name>
<dbReference type="RefSeq" id="WP_099278216.1">
    <property type="nucleotide sequence ID" value="NZ_KZ304970.1"/>
</dbReference>
<evidence type="ECO:0000256" key="1">
    <source>
        <dbReference type="SAM" id="Phobius"/>
    </source>
</evidence>
<accession>A0A2G1MDH4</accession>
<feature type="transmembrane region" description="Helical" evidence="1">
    <location>
        <begin position="20"/>
        <end position="37"/>
    </location>
</feature>
<dbReference type="AlphaFoldDB" id="A0A2G1MDH4"/>
<dbReference type="OrthoDB" id="8533002at2"/>
<dbReference type="Proteomes" id="UP000221860">
    <property type="component" value="Unassembled WGS sequence"/>
</dbReference>
<comment type="caution">
    <text evidence="2">The sequence shown here is derived from an EMBL/GenBank/DDBJ whole genome shotgun (WGS) entry which is preliminary data.</text>
</comment>
<keyword evidence="1" id="KW-1133">Transmembrane helix</keyword>
<dbReference type="PANTHER" id="PTHR30238">
    <property type="entry name" value="MEMBRANE BOUND PREDICTED REDOX MODULATOR"/>
    <property type="match status" value="1"/>
</dbReference>
<dbReference type="InterPro" id="IPR007427">
    <property type="entry name" value="DUF475"/>
</dbReference>
<dbReference type="PANTHER" id="PTHR30238:SF4">
    <property type="entry name" value="SLL1022 PROTEIN"/>
    <property type="match status" value="1"/>
</dbReference>
<keyword evidence="1" id="KW-0472">Membrane</keyword>
<dbReference type="EMBL" id="NQWH01000030">
    <property type="protein sequence ID" value="PHP26710.1"/>
    <property type="molecule type" value="Genomic_DNA"/>
</dbReference>
<protein>
    <submittedName>
        <fullName evidence="2">Uncharacterized protein</fullName>
    </submittedName>
</protein>
<reference evidence="2 3" key="1">
    <citation type="submission" date="2017-08" db="EMBL/GenBank/DDBJ databases">
        <title>Draft Genome Sequence of Loktanella cinnabarina Strain XM1, Isolated from Coastal Surface Water.</title>
        <authorList>
            <person name="Ma R."/>
            <person name="Wang J."/>
            <person name="Wang Q."/>
            <person name="Ma Z."/>
            <person name="Li J."/>
            <person name="Chen L."/>
        </authorList>
    </citation>
    <scope>NUCLEOTIDE SEQUENCE [LARGE SCALE GENOMIC DNA]</scope>
    <source>
        <strain evidence="2 3">XM1</strain>
    </source>
</reference>